<evidence type="ECO:0000259" key="8">
    <source>
        <dbReference type="PROSITE" id="PS50102"/>
    </source>
</evidence>
<dbReference type="GO" id="GO:0000398">
    <property type="term" value="P:mRNA splicing, via spliceosome"/>
    <property type="evidence" value="ECO:0007669"/>
    <property type="project" value="TreeGrafter"/>
</dbReference>
<dbReference type="AlphaFoldDB" id="A0AAV7XXA6"/>
<dbReference type="InterPro" id="IPR012677">
    <property type="entry name" value="Nucleotide-bd_a/b_plait_sf"/>
</dbReference>
<dbReference type="InterPro" id="IPR035979">
    <property type="entry name" value="RBD_domain_sf"/>
</dbReference>
<protein>
    <recommendedName>
        <fullName evidence="2">U11/U12 small nuclear ribonucleoprotein 35 kDa protein</fullName>
    </recommendedName>
    <alternativeName>
        <fullName evidence="5">U1 snRNP-binding protein homolog</fullName>
    </alternativeName>
</protein>
<feature type="compositionally biased region" description="Basic and acidic residues" evidence="7">
    <location>
        <begin position="466"/>
        <end position="489"/>
    </location>
</feature>
<evidence type="ECO:0000313" key="10">
    <source>
        <dbReference type="Proteomes" id="UP001075354"/>
    </source>
</evidence>
<keyword evidence="3 6" id="KW-0694">RNA-binding</keyword>
<dbReference type="GO" id="GO:0071011">
    <property type="term" value="C:precatalytic spliceosome"/>
    <property type="evidence" value="ECO:0007669"/>
    <property type="project" value="TreeGrafter"/>
</dbReference>
<comment type="subcellular location">
    <subcellularLocation>
        <location evidence="1">Nucleus</location>
    </subcellularLocation>
</comment>
<accession>A0AAV7XXA6</accession>
<feature type="region of interest" description="Disordered" evidence="7">
    <location>
        <begin position="515"/>
        <end position="557"/>
    </location>
</feature>
<feature type="region of interest" description="Disordered" evidence="7">
    <location>
        <begin position="151"/>
        <end position="502"/>
    </location>
</feature>
<dbReference type="Proteomes" id="UP001075354">
    <property type="component" value="Chromosome 2"/>
</dbReference>
<proteinExistence type="predicted"/>
<reference evidence="9" key="1">
    <citation type="submission" date="2022-12" db="EMBL/GenBank/DDBJ databases">
        <title>Chromosome-level genome assembly of the bean flower thrips Megalurothrips usitatus.</title>
        <authorList>
            <person name="Ma L."/>
            <person name="Liu Q."/>
            <person name="Li H."/>
            <person name="Cai W."/>
        </authorList>
    </citation>
    <scope>NUCLEOTIDE SEQUENCE</scope>
    <source>
        <strain evidence="9">Cailab_2022a</strain>
    </source>
</reference>
<dbReference type="SMART" id="SM00360">
    <property type="entry name" value="RRM"/>
    <property type="match status" value="1"/>
</dbReference>
<evidence type="ECO:0000256" key="7">
    <source>
        <dbReference type="SAM" id="MobiDB-lite"/>
    </source>
</evidence>
<evidence type="ECO:0000256" key="2">
    <source>
        <dbReference type="ARBA" id="ARBA00021080"/>
    </source>
</evidence>
<dbReference type="Pfam" id="PF00076">
    <property type="entry name" value="RRM_1"/>
    <property type="match status" value="1"/>
</dbReference>
<feature type="compositionally biased region" description="Basic and acidic residues" evidence="7">
    <location>
        <begin position="158"/>
        <end position="174"/>
    </location>
</feature>
<dbReference type="GO" id="GO:0017069">
    <property type="term" value="F:snRNA binding"/>
    <property type="evidence" value="ECO:0007669"/>
    <property type="project" value="TreeGrafter"/>
</dbReference>
<dbReference type="PANTHER" id="PTHR13952">
    <property type="entry name" value="U1 SMALL NUCLEAR RIBONUCLEOPROTEIN 70 KD"/>
    <property type="match status" value="1"/>
</dbReference>
<dbReference type="FunFam" id="3.30.70.330:FF:000132">
    <property type="entry name" value="Small nuclear ribonucleoprotein U11/U12 subunit 35"/>
    <property type="match status" value="1"/>
</dbReference>
<evidence type="ECO:0000256" key="6">
    <source>
        <dbReference type="PROSITE-ProRule" id="PRU00176"/>
    </source>
</evidence>
<evidence type="ECO:0000256" key="5">
    <source>
        <dbReference type="ARBA" id="ARBA00031739"/>
    </source>
</evidence>
<dbReference type="Gene3D" id="3.30.70.330">
    <property type="match status" value="1"/>
</dbReference>
<organism evidence="9 10">
    <name type="scientific">Megalurothrips usitatus</name>
    <name type="common">bean blossom thrips</name>
    <dbReference type="NCBI Taxonomy" id="439358"/>
    <lineage>
        <taxon>Eukaryota</taxon>
        <taxon>Metazoa</taxon>
        <taxon>Ecdysozoa</taxon>
        <taxon>Arthropoda</taxon>
        <taxon>Hexapoda</taxon>
        <taxon>Insecta</taxon>
        <taxon>Pterygota</taxon>
        <taxon>Neoptera</taxon>
        <taxon>Paraneoptera</taxon>
        <taxon>Thysanoptera</taxon>
        <taxon>Terebrantia</taxon>
        <taxon>Thripoidea</taxon>
        <taxon>Thripidae</taxon>
        <taxon>Megalurothrips</taxon>
    </lineage>
</organism>
<sequence>MSSKMVPKGNLAGWSPYVKIYDPLKAGSIDGTDLIPHDNAVVRAMSAKYMPPDGQKVTSDPSLTLFVGRLNLRTSEQQLSEEFSSYGPIKSCRLVQDIVTGMSRGYGFVEFKREADAQSAWKHAHGSTFHERKILVEWEFSRTMPGWIPRRLGGGLGGKKESGQLRFGGRDRPFKRPFILPPEEDLVKSPENACSTKLPDNNVKAKGEKEHESSSSRKTDTKESSFRSSYDDGKRKYGKYSEEKYSDRPYREEDKRKYRREADDKYLNRGSCDQHRKYGSDKVDTHADSSQHEEGRRNSRRYWEDRSVGFEEEDLYVKRNRRGDEDKFADSPREEGRKNSMRYVGDRSVGLEDDDQHRKKYPKENEDYYAHSSYYEESRRNSRRYAEEKSTECEDDSQLRKKYRKEHDNYANSSYYEEGRRNSRKYMQEKSTEYEDDQRRKKYRREHEDNYADSSCPRKSSRISRRYHDDRGPRYKEDDPSYYEDDRRNSNGYFGKSSVGYEGDSVYLKDDYYDESNQKSSSRYVEGQSIDDSLQLTKSCSKRRYEEPRKRIEKDIESIKYSYATSYYNKQSDQEICGSVSRISNYKATCNDHSKRGSSSDSSISARHKKHKKSKQKKKRHHSDSSETDSPNKSGSSKVHKKKRKKERRGEEEIEAFR</sequence>
<feature type="domain" description="RRM" evidence="8">
    <location>
        <begin position="63"/>
        <end position="141"/>
    </location>
</feature>
<feature type="compositionally biased region" description="Basic residues" evidence="7">
    <location>
        <begin position="606"/>
        <end position="622"/>
    </location>
</feature>
<feature type="compositionally biased region" description="Basic and acidic residues" evidence="7">
    <location>
        <begin position="417"/>
        <end position="450"/>
    </location>
</feature>
<evidence type="ECO:0000256" key="4">
    <source>
        <dbReference type="ARBA" id="ARBA00023242"/>
    </source>
</evidence>
<dbReference type="EMBL" id="JAPTSV010000002">
    <property type="protein sequence ID" value="KAJ1530944.1"/>
    <property type="molecule type" value="Genomic_DNA"/>
</dbReference>
<feature type="compositionally biased region" description="Basic residues" evidence="7">
    <location>
        <begin position="638"/>
        <end position="647"/>
    </location>
</feature>
<feature type="compositionally biased region" description="Basic and acidic residues" evidence="7">
    <location>
        <begin position="322"/>
        <end position="338"/>
    </location>
</feature>
<dbReference type="SUPFAM" id="SSF54928">
    <property type="entry name" value="RNA-binding domain, RBD"/>
    <property type="match status" value="1"/>
</dbReference>
<gene>
    <name evidence="9" type="ORF">ONE63_005780</name>
</gene>
<keyword evidence="10" id="KW-1185">Reference proteome</keyword>
<dbReference type="PROSITE" id="PS50102">
    <property type="entry name" value="RRM"/>
    <property type="match status" value="1"/>
</dbReference>
<feature type="compositionally biased region" description="Polar residues" evidence="7">
    <location>
        <begin position="628"/>
        <end position="637"/>
    </location>
</feature>
<dbReference type="GO" id="GO:0003729">
    <property type="term" value="F:mRNA binding"/>
    <property type="evidence" value="ECO:0007669"/>
    <property type="project" value="TreeGrafter"/>
</dbReference>
<name>A0AAV7XXA6_9NEOP</name>
<feature type="compositionally biased region" description="Basic and acidic residues" evidence="7">
    <location>
        <begin position="203"/>
        <end position="309"/>
    </location>
</feature>
<feature type="compositionally biased region" description="Polar residues" evidence="7">
    <location>
        <begin position="530"/>
        <end position="539"/>
    </location>
</feature>
<evidence type="ECO:0000256" key="3">
    <source>
        <dbReference type="ARBA" id="ARBA00022884"/>
    </source>
</evidence>
<feature type="region of interest" description="Disordered" evidence="7">
    <location>
        <begin position="588"/>
        <end position="658"/>
    </location>
</feature>
<evidence type="ECO:0000313" key="9">
    <source>
        <dbReference type="EMBL" id="KAJ1530944.1"/>
    </source>
</evidence>
<keyword evidence="4" id="KW-0539">Nucleus</keyword>
<dbReference type="InterPro" id="IPR051183">
    <property type="entry name" value="U1_U11-U12_snRNP_70-35kDa"/>
</dbReference>
<feature type="compositionally biased region" description="Basic and acidic residues" evidence="7">
    <location>
        <begin position="543"/>
        <end position="557"/>
    </location>
</feature>
<feature type="compositionally biased region" description="Basic and acidic residues" evidence="7">
    <location>
        <begin position="648"/>
        <end position="658"/>
    </location>
</feature>
<dbReference type="PANTHER" id="PTHR13952:SF6">
    <property type="entry name" value="U11_U12 SMALL NUCLEAR RIBONUCLEOPROTEIN 35 KDA PROTEIN"/>
    <property type="match status" value="1"/>
</dbReference>
<evidence type="ECO:0000256" key="1">
    <source>
        <dbReference type="ARBA" id="ARBA00004123"/>
    </source>
</evidence>
<feature type="compositionally biased region" description="Basic and acidic residues" evidence="7">
    <location>
        <begin position="362"/>
        <end position="392"/>
    </location>
</feature>
<comment type="caution">
    <text evidence="9">The sequence shown here is derived from an EMBL/GenBank/DDBJ whole genome shotgun (WGS) entry which is preliminary data.</text>
</comment>
<dbReference type="InterPro" id="IPR000504">
    <property type="entry name" value="RRM_dom"/>
</dbReference>